<keyword evidence="4" id="KW-1185">Reference proteome</keyword>
<name>A0A9P6C6G3_9AGAR</name>
<comment type="caution">
    <text evidence="3">The sequence shown here is derived from an EMBL/GenBank/DDBJ whole genome shotgun (WGS) entry which is preliminary data.</text>
</comment>
<feature type="chain" id="PRO_5040201911" evidence="2">
    <location>
        <begin position="28"/>
        <end position="181"/>
    </location>
</feature>
<keyword evidence="2" id="KW-0732">Signal</keyword>
<reference evidence="3" key="1">
    <citation type="submission" date="2020-11" db="EMBL/GenBank/DDBJ databases">
        <authorList>
            <consortium name="DOE Joint Genome Institute"/>
            <person name="Ahrendt S."/>
            <person name="Riley R."/>
            <person name="Andreopoulos W."/>
            <person name="Labutti K."/>
            <person name="Pangilinan J."/>
            <person name="Ruiz-Duenas F.J."/>
            <person name="Barrasa J.M."/>
            <person name="Sanchez-Garcia M."/>
            <person name="Camarero S."/>
            <person name="Miyauchi S."/>
            <person name="Serrano A."/>
            <person name="Linde D."/>
            <person name="Babiker R."/>
            <person name="Drula E."/>
            <person name="Ayuso-Fernandez I."/>
            <person name="Pacheco R."/>
            <person name="Padilla G."/>
            <person name="Ferreira P."/>
            <person name="Barriuso J."/>
            <person name="Kellner H."/>
            <person name="Castanera R."/>
            <person name="Alfaro M."/>
            <person name="Ramirez L."/>
            <person name="Pisabarro A.G."/>
            <person name="Kuo A."/>
            <person name="Tritt A."/>
            <person name="Lipzen A."/>
            <person name="He G."/>
            <person name="Yan M."/>
            <person name="Ng V."/>
            <person name="Cullen D."/>
            <person name="Martin F."/>
            <person name="Rosso M.-N."/>
            <person name="Henrissat B."/>
            <person name="Hibbett D."/>
            <person name="Martinez A.T."/>
            <person name="Grigoriev I.V."/>
        </authorList>
    </citation>
    <scope>NUCLEOTIDE SEQUENCE</scope>
    <source>
        <strain evidence="3">MF-IS2</strain>
    </source>
</reference>
<dbReference type="EMBL" id="MU151111">
    <property type="protein sequence ID" value="KAF9450158.1"/>
    <property type="molecule type" value="Genomic_DNA"/>
</dbReference>
<dbReference type="AlphaFoldDB" id="A0A9P6C6G3"/>
<feature type="signal peptide" evidence="2">
    <location>
        <begin position="1"/>
        <end position="27"/>
    </location>
</feature>
<evidence type="ECO:0000256" key="2">
    <source>
        <dbReference type="SAM" id="SignalP"/>
    </source>
</evidence>
<accession>A0A9P6C6G3</accession>
<protein>
    <submittedName>
        <fullName evidence="3">Uncharacterized protein</fullName>
    </submittedName>
</protein>
<feature type="region of interest" description="Disordered" evidence="1">
    <location>
        <begin position="149"/>
        <end position="181"/>
    </location>
</feature>
<dbReference type="Proteomes" id="UP000807342">
    <property type="component" value="Unassembled WGS sequence"/>
</dbReference>
<feature type="region of interest" description="Disordered" evidence="1">
    <location>
        <begin position="44"/>
        <end position="80"/>
    </location>
</feature>
<evidence type="ECO:0000256" key="1">
    <source>
        <dbReference type="SAM" id="MobiDB-lite"/>
    </source>
</evidence>
<dbReference type="OrthoDB" id="3173670at2759"/>
<proteinExistence type="predicted"/>
<sequence length="181" mass="20014">MPPRTQPKIYLLQLSIHLTVLPTTTLAELKQEVFDAFTSDVAEPMTRLAGEPKPKDPDGMDEDMDISSYDTSGLPPAPEDVVPRVASLEDFELCRAVKEKGRMTGEFHVVEANDVELKLSGLSGWEVLFVQFRDKKSGLLMPAKFTLPPIDDDEEEVTPLVEAEPSSASLGKRKARAETED</sequence>
<evidence type="ECO:0000313" key="3">
    <source>
        <dbReference type="EMBL" id="KAF9450158.1"/>
    </source>
</evidence>
<organism evidence="3 4">
    <name type="scientific">Macrolepiota fuliginosa MF-IS2</name>
    <dbReference type="NCBI Taxonomy" id="1400762"/>
    <lineage>
        <taxon>Eukaryota</taxon>
        <taxon>Fungi</taxon>
        <taxon>Dikarya</taxon>
        <taxon>Basidiomycota</taxon>
        <taxon>Agaricomycotina</taxon>
        <taxon>Agaricomycetes</taxon>
        <taxon>Agaricomycetidae</taxon>
        <taxon>Agaricales</taxon>
        <taxon>Agaricineae</taxon>
        <taxon>Agaricaceae</taxon>
        <taxon>Macrolepiota</taxon>
    </lineage>
</organism>
<evidence type="ECO:0000313" key="4">
    <source>
        <dbReference type="Proteomes" id="UP000807342"/>
    </source>
</evidence>
<gene>
    <name evidence="3" type="ORF">P691DRAFT_798516</name>
</gene>